<proteinExistence type="predicted"/>
<accession>A0AAV5KC55</accession>
<evidence type="ECO:0000313" key="1">
    <source>
        <dbReference type="EMBL" id="GKV22185.1"/>
    </source>
</evidence>
<keyword evidence="2" id="KW-1185">Reference proteome</keyword>
<organism evidence="1 2">
    <name type="scientific">Rubroshorea leprosula</name>
    <dbReference type="NCBI Taxonomy" id="152421"/>
    <lineage>
        <taxon>Eukaryota</taxon>
        <taxon>Viridiplantae</taxon>
        <taxon>Streptophyta</taxon>
        <taxon>Embryophyta</taxon>
        <taxon>Tracheophyta</taxon>
        <taxon>Spermatophyta</taxon>
        <taxon>Magnoliopsida</taxon>
        <taxon>eudicotyledons</taxon>
        <taxon>Gunneridae</taxon>
        <taxon>Pentapetalae</taxon>
        <taxon>rosids</taxon>
        <taxon>malvids</taxon>
        <taxon>Malvales</taxon>
        <taxon>Dipterocarpaceae</taxon>
        <taxon>Rubroshorea</taxon>
    </lineage>
</organism>
<sequence>MATKEMEGIIVDTSFVWENVPHLGAMVLYSESKIPSHLGMEMLEETSMVIKWKRKLQDW</sequence>
<protein>
    <submittedName>
        <fullName evidence="1">Uncharacterized protein</fullName>
    </submittedName>
</protein>
<gene>
    <name evidence="1" type="ORF">SLEP1_g32070</name>
</gene>
<dbReference type="AlphaFoldDB" id="A0AAV5KC55"/>
<evidence type="ECO:0000313" key="2">
    <source>
        <dbReference type="Proteomes" id="UP001054252"/>
    </source>
</evidence>
<dbReference type="Proteomes" id="UP001054252">
    <property type="component" value="Unassembled WGS sequence"/>
</dbReference>
<dbReference type="EMBL" id="BPVZ01000059">
    <property type="protein sequence ID" value="GKV22185.1"/>
    <property type="molecule type" value="Genomic_DNA"/>
</dbReference>
<comment type="caution">
    <text evidence="1">The sequence shown here is derived from an EMBL/GenBank/DDBJ whole genome shotgun (WGS) entry which is preliminary data.</text>
</comment>
<name>A0AAV5KC55_9ROSI</name>
<reference evidence="1 2" key="1">
    <citation type="journal article" date="2021" name="Commun. Biol.">
        <title>The genome of Shorea leprosula (Dipterocarpaceae) highlights the ecological relevance of drought in aseasonal tropical rainforests.</title>
        <authorList>
            <person name="Ng K.K.S."/>
            <person name="Kobayashi M.J."/>
            <person name="Fawcett J.A."/>
            <person name="Hatakeyama M."/>
            <person name="Paape T."/>
            <person name="Ng C.H."/>
            <person name="Ang C.C."/>
            <person name="Tnah L.H."/>
            <person name="Lee C.T."/>
            <person name="Nishiyama T."/>
            <person name="Sese J."/>
            <person name="O'Brien M.J."/>
            <person name="Copetti D."/>
            <person name="Mohd Noor M.I."/>
            <person name="Ong R.C."/>
            <person name="Putra M."/>
            <person name="Sireger I.Z."/>
            <person name="Indrioko S."/>
            <person name="Kosugi Y."/>
            <person name="Izuno A."/>
            <person name="Isagi Y."/>
            <person name="Lee S.L."/>
            <person name="Shimizu K.K."/>
        </authorList>
    </citation>
    <scope>NUCLEOTIDE SEQUENCE [LARGE SCALE GENOMIC DNA]</scope>
    <source>
        <strain evidence="1">214</strain>
    </source>
</reference>